<dbReference type="Gene3D" id="3.40.630.30">
    <property type="match status" value="1"/>
</dbReference>
<feature type="region of interest" description="Disordered" evidence="1">
    <location>
        <begin position="267"/>
        <end position="289"/>
    </location>
</feature>
<name>A0ABR9J440_9MICC</name>
<reference evidence="3 4" key="1">
    <citation type="submission" date="2020-10" db="EMBL/GenBank/DDBJ databases">
        <title>Sequencing the genomes of 1000 actinobacteria strains.</title>
        <authorList>
            <person name="Klenk H.-P."/>
        </authorList>
    </citation>
    <scope>NUCLEOTIDE SEQUENCE [LARGE SCALE GENOMIC DNA]</scope>
    <source>
        <strain evidence="3 4">DSM 15474</strain>
    </source>
</reference>
<gene>
    <name evidence="3" type="ORF">H4W26_000484</name>
</gene>
<dbReference type="EMBL" id="JADBEE010000001">
    <property type="protein sequence ID" value="MBE1513729.1"/>
    <property type="molecule type" value="Genomic_DNA"/>
</dbReference>
<dbReference type="InterPro" id="IPR000182">
    <property type="entry name" value="GNAT_dom"/>
</dbReference>
<dbReference type="PANTHER" id="PTHR42791">
    <property type="entry name" value="GNAT FAMILY ACETYLTRANSFERASE"/>
    <property type="match status" value="1"/>
</dbReference>
<keyword evidence="4" id="KW-1185">Reference proteome</keyword>
<proteinExistence type="predicted"/>
<feature type="domain" description="N-acetyltransferase" evidence="2">
    <location>
        <begin position="104"/>
        <end position="286"/>
    </location>
</feature>
<evidence type="ECO:0000256" key="1">
    <source>
        <dbReference type="SAM" id="MobiDB-lite"/>
    </source>
</evidence>
<protein>
    <submittedName>
        <fullName evidence="3">Ribosomal protein S18 acetylase RimI-like enzyme</fullName>
    </submittedName>
</protein>
<dbReference type="PROSITE" id="PS51186">
    <property type="entry name" value="GNAT"/>
    <property type="match status" value="1"/>
</dbReference>
<dbReference type="RefSeq" id="WP_225939562.1">
    <property type="nucleotide sequence ID" value="NZ_JADBEE010000001.1"/>
</dbReference>
<accession>A0ABR9J440</accession>
<comment type="caution">
    <text evidence="3">The sequence shown here is derived from an EMBL/GenBank/DDBJ whole genome shotgun (WGS) entry which is preliminary data.</text>
</comment>
<dbReference type="InterPro" id="IPR016181">
    <property type="entry name" value="Acyl_CoA_acyltransferase"/>
</dbReference>
<dbReference type="InterPro" id="IPR052523">
    <property type="entry name" value="Trichothecene_AcTrans"/>
</dbReference>
<evidence type="ECO:0000259" key="2">
    <source>
        <dbReference type="PROSITE" id="PS51186"/>
    </source>
</evidence>
<feature type="compositionally biased region" description="Low complexity" evidence="1">
    <location>
        <begin position="91"/>
        <end position="108"/>
    </location>
</feature>
<dbReference type="PANTHER" id="PTHR42791:SF1">
    <property type="entry name" value="N-ACETYLTRANSFERASE DOMAIN-CONTAINING PROTEIN"/>
    <property type="match status" value="1"/>
</dbReference>
<organism evidence="3 4">
    <name type="scientific">Nesterenkonia halotolerans</name>
    <dbReference type="NCBI Taxonomy" id="225325"/>
    <lineage>
        <taxon>Bacteria</taxon>
        <taxon>Bacillati</taxon>
        <taxon>Actinomycetota</taxon>
        <taxon>Actinomycetes</taxon>
        <taxon>Micrococcales</taxon>
        <taxon>Micrococcaceae</taxon>
        <taxon>Nesterenkonia</taxon>
    </lineage>
</organism>
<dbReference type="CDD" id="cd04301">
    <property type="entry name" value="NAT_SF"/>
    <property type="match status" value="1"/>
</dbReference>
<dbReference type="Pfam" id="PF00583">
    <property type="entry name" value="Acetyltransf_1"/>
    <property type="match status" value="1"/>
</dbReference>
<dbReference type="Proteomes" id="UP000636579">
    <property type="component" value="Unassembled WGS sequence"/>
</dbReference>
<evidence type="ECO:0000313" key="4">
    <source>
        <dbReference type="Proteomes" id="UP000636579"/>
    </source>
</evidence>
<feature type="region of interest" description="Disordered" evidence="1">
    <location>
        <begin position="86"/>
        <end position="108"/>
    </location>
</feature>
<sequence length="289" mass="31833">MSNNIWRSWHTMKEESRRREELRAAALTGHLSDAQKQEFIQVAVTDPSISAELEELQSTMTRLDAADIKRSEEPVPSDLEARIINARTKDGPSAPERSGAGSASRARLAGTEDLEAAAHTLTAAFKDYPWTRHVIPTQEYELRLHRLQHLHLTQAEQHGIVVVTGAIEGVLALLPPDPPTPAPEVLEQILALHGDRIDRLTQTEGSPGAWRLETLGVRPESQGQGLATALLFFGLSAAATHGAQRVELETSDPRNVRLYERHGFTVTSSTEPLSAPPVWHMENRLPSSI</sequence>
<evidence type="ECO:0000313" key="3">
    <source>
        <dbReference type="EMBL" id="MBE1513729.1"/>
    </source>
</evidence>
<dbReference type="SUPFAM" id="SSF55729">
    <property type="entry name" value="Acyl-CoA N-acyltransferases (Nat)"/>
    <property type="match status" value="1"/>
</dbReference>